<dbReference type="EMBL" id="BAABJV010000001">
    <property type="protein sequence ID" value="GAA4765007.1"/>
    <property type="molecule type" value="Genomic_DNA"/>
</dbReference>
<name>A0ABP8ZSX5_9ACTN</name>
<evidence type="ECO:0000313" key="3">
    <source>
        <dbReference type="Proteomes" id="UP001501147"/>
    </source>
</evidence>
<feature type="domain" description="AB hydrolase-1" evidence="1">
    <location>
        <begin position="18"/>
        <end position="122"/>
    </location>
</feature>
<keyword evidence="3" id="KW-1185">Reference proteome</keyword>
<dbReference type="Gene3D" id="3.40.50.1820">
    <property type="entry name" value="alpha/beta hydrolase"/>
    <property type="match status" value="1"/>
</dbReference>
<dbReference type="SUPFAM" id="SSF53474">
    <property type="entry name" value="alpha/beta-Hydrolases"/>
    <property type="match status" value="1"/>
</dbReference>
<accession>A0ABP8ZSX5</accession>
<evidence type="ECO:0000259" key="1">
    <source>
        <dbReference type="Pfam" id="PF00561"/>
    </source>
</evidence>
<proteinExistence type="predicted"/>
<reference evidence="3" key="1">
    <citation type="journal article" date="2019" name="Int. J. Syst. Evol. Microbiol.">
        <title>The Global Catalogue of Microorganisms (GCM) 10K type strain sequencing project: providing services to taxonomists for standard genome sequencing and annotation.</title>
        <authorList>
            <consortium name="The Broad Institute Genomics Platform"/>
            <consortium name="The Broad Institute Genome Sequencing Center for Infectious Disease"/>
            <person name="Wu L."/>
            <person name="Ma J."/>
        </authorList>
    </citation>
    <scope>NUCLEOTIDE SEQUENCE [LARGE SCALE GENOMIC DNA]</scope>
    <source>
        <strain evidence="3">JCM 18324</strain>
    </source>
</reference>
<dbReference type="Proteomes" id="UP001501147">
    <property type="component" value="Unassembled WGS sequence"/>
</dbReference>
<organism evidence="2 3">
    <name type="scientific">Streptomyces sanyensis</name>
    <dbReference type="NCBI Taxonomy" id="568869"/>
    <lineage>
        <taxon>Bacteria</taxon>
        <taxon>Bacillati</taxon>
        <taxon>Actinomycetota</taxon>
        <taxon>Actinomycetes</taxon>
        <taxon>Kitasatosporales</taxon>
        <taxon>Streptomycetaceae</taxon>
        <taxon>Streptomyces</taxon>
    </lineage>
</organism>
<dbReference type="InterPro" id="IPR029058">
    <property type="entry name" value="AB_hydrolase_fold"/>
</dbReference>
<dbReference type="Pfam" id="PF00561">
    <property type="entry name" value="Abhydrolase_1"/>
    <property type="match status" value="1"/>
</dbReference>
<dbReference type="PRINTS" id="PR00111">
    <property type="entry name" value="ABHYDROLASE"/>
</dbReference>
<sequence>MVLGAGEVEYRWEPRGGPVVLVFHGGHLRAGLPLGEEVYREAGCSLLVPSRPGYGATPVTTAPAPGAFADAAAELCARLGVRRVAACVGVSAGGPTALAMAARHPELVERLVLESAVGPLPWPGRRTAAVGRLLFGPRVEALTWGLSGCWCTAPRGWPCGCCCAT</sequence>
<comment type="caution">
    <text evidence="2">The sequence shown here is derived from an EMBL/GenBank/DDBJ whole genome shotgun (WGS) entry which is preliminary data.</text>
</comment>
<dbReference type="InterPro" id="IPR000073">
    <property type="entry name" value="AB_hydrolase_1"/>
</dbReference>
<evidence type="ECO:0000313" key="2">
    <source>
        <dbReference type="EMBL" id="GAA4765007.1"/>
    </source>
</evidence>
<protein>
    <recommendedName>
        <fullName evidence="1">AB hydrolase-1 domain-containing protein</fullName>
    </recommendedName>
</protein>
<gene>
    <name evidence="2" type="ORF">GCM10023329_08750</name>
</gene>